<keyword evidence="3 6" id="KW-0732">Signal</keyword>
<evidence type="ECO:0000256" key="4">
    <source>
        <dbReference type="ARBA" id="ARBA00023136"/>
    </source>
</evidence>
<dbReference type="InterPro" id="IPR033985">
    <property type="entry name" value="SusD-like_N"/>
</dbReference>
<evidence type="ECO:0000259" key="7">
    <source>
        <dbReference type="Pfam" id="PF07980"/>
    </source>
</evidence>
<organism evidence="9 10">
    <name type="scientific">Pseudopedobacter beijingensis</name>
    <dbReference type="NCBI Taxonomy" id="1207056"/>
    <lineage>
        <taxon>Bacteria</taxon>
        <taxon>Pseudomonadati</taxon>
        <taxon>Bacteroidota</taxon>
        <taxon>Sphingobacteriia</taxon>
        <taxon>Sphingobacteriales</taxon>
        <taxon>Sphingobacteriaceae</taxon>
        <taxon>Pseudopedobacter</taxon>
    </lineage>
</organism>
<feature type="domain" description="SusD-like N-terminal" evidence="8">
    <location>
        <begin position="34"/>
        <end position="219"/>
    </location>
</feature>
<accession>A0ABW4I8H8</accession>
<proteinExistence type="inferred from homology"/>
<dbReference type="CDD" id="cd08977">
    <property type="entry name" value="SusD"/>
    <property type="match status" value="1"/>
</dbReference>
<evidence type="ECO:0000256" key="3">
    <source>
        <dbReference type="ARBA" id="ARBA00022729"/>
    </source>
</evidence>
<dbReference type="PROSITE" id="PS51257">
    <property type="entry name" value="PROKAR_LIPOPROTEIN"/>
    <property type="match status" value="1"/>
</dbReference>
<keyword evidence="10" id="KW-1185">Reference proteome</keyword>
<comment type="caution">
    <text evidence="9">The sequence shown here is derived from an EMBL/GenBank/DDBJ whole genome shotgun (WGS) entry which is preliminary data.</text>
</comment>
<dbReference type="EMBL" id="JBHUDG010000001">
    <property type="protein sequence ID" value="MFD1628329.1"/>
    <property type="molecule type" value="Genomic_DNA"/>
</dbReference>
<dbReference type="InterPro" id="IPR011990">
    <property type="entry name" value="TPR-like_helical_dom_sf"/>
</dbReference>
<evidence type="ECO:0000313" key="9">
    <source>
        <dbReference type="EMBL" id="MFD1628329.1"/>
    </source>
</evidence>
<evidence type="ECO:0000313" key="10">
    <source>
        <dbReference type="Proteomes" id="UP001597118"/>
    </source>
</evidence>
<keyword evidence="4" id="KW-0472">Membrane</keyword>
<feature type="domain" description="RagB/SusD" evidence="7">
    <location>
        <begin position="361"/>
        <end position="534"/>
    </location>
</feature>
<dbReference type="Gene3D" id="1.25.40.390">
    <property type="match status" value="1"/>
</dbReference>
<name>A0ABW4I8H8_9SPHI</name>
<feature type="signal peptide" evidence="6">
    <location>
        <begin position="1"/>
        <end position="18"/>
    </location>
</feature>
<evidence type="ECO:0000256" key="5">
    <source>
        <dbReference type="ARBA" id="ARBA00023237"/>
    </source>
</evidence>
<comment type="subcellular location">
    <subcellularLocation>
        <location evidence="1">Cell outer membrane</location>
    </subcellularLocation>
</comment>
<evidence type="ECO:0000259" key="8">
    <source>
        <dbReference type="Pfam" id="PF14322"/>
    </source>
</evidence>
<protein>
    <submittedName>
        <fullName evidence="9">RagB/SusD family nutrient uptake outer membrane protein</fullName>
    </submittedName>
</protein>
<sequence>MRRFIKYFLIICIPISFAGCKKLFDTNPQDFVDQEQFYQTEQQLNSALMAVYSPLGKGELYGARMIGRLGMDADEAFYNSSIFTGVLNNSILPTDSYITSFWRVCYEAINRANLLLKYIDRPKMDEKNRNIIKGEALFLRGYYYLLLTSNFGDVPLILEPSLSASQSTKIPQAKSKKVYEQIIADLTEAQGIVLTASEIGYGGRVNRSAVQGILARVCLYMAGNPINDFTKYEVARAWADSVITSKEHTLNPDYTNVFKNYAADIYDIKESILEVEFYGNSQGVYKKGGTVGNANGIRYTANPADPRYGRSDGFLNITPTLWKLYPDAGSLTSSDLRRDWSIAPFSLSGNPAVEKAWTASQVIDRYPGKFRRFYETVSPKTSSTPQNFPLLRYSDVLLMYAEADNYINQGPTPEALESINQVRRRAYGLPVKLGSSGMPSPVDLDMSISYSDFLKEIKDERSRELSFECLRKRDLVRWGDFLNNMKEVYNQVININPNSRAIPVYKNVTKRDELWPIPAYEMGVNSELVQNVGW</sequence>
<reference evidence="10" key="1">
    <citation type="journal article" date="2019" name="Int. J. Syst. Evol. Microbiol.">
        <title>The Global Catalogue of Microorganisms (GCM) 10K type strain sequencing project: providing services to taxonomists for standard genome sequencing and annotation.</title>
        <authorList>
            <consortium name="The Broad Institute Genomics Platform"/>
            <consortium name="The Broad Institute Genome Sequencing Center for Infectious Disease"/>
            <person name="Wu L."/>
            <person name="Ma J."/>
        </authorList>
    </citation>
    <scope>NUCLEOTIDE SEQUENCE [LARGE SCALE GENOMIC DNA]</scope>
    <source>
        <strain evidence="10">CCUG 53762</strain>
    </source>
</reference>
<dbReference type="SUPFAM" id="SSF48452">
    <property type="entry name" value="TPR-like"/>
    <property type="match status" value="1"/>
</dbReference>
<feature type="chain" id="PRO_5045772507" evidence="6">
    <location>
        <begin position="19"/>
        <end position="534"/>
    </location>
</feature>
<evidence type="ECO:0000256" key="1">
    <source>
        <dbReference type="ARBA" id="ARBA00004442"/>
    </source>
</evidence>
<dbReference type="RefSeq" id="WP_379660716.1">
    <property type="nucleotide sequence ID" value="NZ_JBHUDG010000001.1"/>
</dbReference>
<dbReference type="Proteomes" id="UP001597118">
    <property type="component" value="Unassembled WGS sequence"/>
</dbReference>
<dbReference type="Pfam" id="PF07980">
    <property type="entry name" value="SusD_RagB"/>
    <property type="match status" value="1"/>
</dbReference>
<comment type="similarity">
    <text evidence="2">Belongs to the SusD family.</text>
</comment>
<evidence type="ECO:0000256" key="6">
    <source>
        <dbReference type="SAM" id="SignalP"/>
    </source>
</evidence>
<evidence type="ECO:0000256" key="2">
    <source>
        <dbReference type="ARBA" id="ARBA00006275"/>
    </source>
</evidence>
<gene>
    <name evidence="9" type="ORF">ACFSAH_00490</name>
</gene>
<dbReference type="Pfam" id="PF14322">
    <property type="entry name" value="SusD-like_3"/>
    <property type="match status" value="1"/>
</dbReference>
<keyword evidence="5" id="KW-0998">Cell outer membrane</keyword>
<dbReference type="InterPro" id="IPR012944">
    <property type="entry name" value="SusD_RagB_dom"/>
</dbReference>